<reference evidence="2 3" key="1">
    <citation type="journal article" date="2023" name="Nucleic Acids Res.">
        <title>The hologenome of Daphnia magna reveals possible DNA methylation and microbiome-mediated evolution of the host genome.</title>
        <authorList>
            <person name="Chaturvedi A."/>
            <person name="Li X."/>
            <person name="Dhandapani V."/>
            <person name="Marshall H."/>
            <person name="Kissane S."/>
            <person name="Cuenca-Cambronero M."/>
            <person name="Asole G."/>
            <person name="Calvet F."/>
            <person name="Ruiz-Romero M."/>
            <person name="Marangio P."/>
            <person name="Guigo R."/>
            <person name="Rago D."/>
            <person name="Mirbahai L."/>
            <person name="Eastwood N."/>
            <person name="Colbourne J.K."/>
            <person name="Zhou J."/>
            <person name="Mallon E."/>
            <person name="Orsini L."/>
        </authorList>
    </citation>
    <scope>NUCLEOTIDE SEQUENCE [LARGE SCALE GENOMIC DNA]</scope>
    <source>
        <strain evidence="2">LRV0_1</strain>
    </source>
</reference>
<name>A0ABR0A8P6_9CRUS</name>
<gene>
    <name evidence="2" type="ORF">OUZ56_003444</name>
</gene>
<protein>
    <recommendedName>
        <fullName evidence="1">CxC3 like cysteine cluster domain-containing protein</fullName>
    </recommendedName>
</protein>
<dbReference type="PANTHER" id="PTHR33104:SF2">
    <property type="entry name" value="CXC3 LIKE CYSTEINE CLUSTER DOMAIN-CONTAINING PROTEIN"/>
    <property type="match status" value="1"/>
</dbReference>
<evidence type="ECO:0000313" key="3">
    <source>
        <dbReference type="Proteomes" id="UP001234178"/>
    </source>
</evidence>
<organism evidence="2 3">
    <name type="scientific">Daphnia magna</name>
    <dbReference type="NCBI Taxonomy" id="35525"/>
    <lineage>
        <taxon>Eukaryota</taxon>
        <taxon>Metazoa</taxon>
        <taxon>Ecdysozoa</taxon>
        <taxon>Arthropoda</taxon>
        <taxon>Crustacea</taxon>
        <taxon>Branchiopoda</taxon>
        <taxon>Diplostraca</taxon>
        <taxon>Cladocera</taxon>
        <taxon>Anomopoda</taxon>
        <taxon>Daphniidae</taxon>
        <taxon>Daphnia</taxon>
    </lineage>
</organism>
<dbReference type="InterPro" id="IPR040564">
    <property type="entry name" value="CxC3-like"/>
</dbReference>
<dbReference type="Proteomes" id="UP001234178">
    <property type="component" value="Unassembled WGS sequence"/>
</dbReference>
<comment type="caution">
    <text evidence="2">The sequence shown here is derived from an EMBL/GenBank/DDBJ whole genome shotgun (WGS) entry which is preliminary data.</text>
</comment>
<accession>A0ABR0A8P6</accession>
<evidence type="ECO:0000259" key="1">
    <source>
        <dbReference type="Pfam" id="PF18804"/>
    </source>
</evidence>
<keyword evidence="3" id="KW-1185">Reference proteome</keyword>
<sequence>MLESEVQAMELLSAEVELSTSPLNSNNENERTRKTWRQRISDQVCDWDNCKEEFYLSFVGSHAFVKNRCSKCFVELRFYIKCTACLGSYCYECDQRQHLTSPFHHRTFLSEMHSKVLLPTQFVDCNGGLINQDVFVPCVAPNTCASCSENGTLRAQCGPEKIAVIKKEGRFDLTWTEFICSSCTAVISAKQSDFVASGWWPGSPNTKTYLFSMNLLVMWNHLSHKTPGTS</sequence>
<feature type="domain" description="CxC3 like cysteine cluster" evidence="1">
    <location>
        <begin position="133"/>
        <end position="230"/>
    </location>
</feature>
<dbReference type="Pfam" id="PF18804">
    <property type="entry name" value="CxC3"/>
    <property type="match status" value="1"/>
</dbReference>
<proteinExistence type="predicted"/>
<dbReference type="EMBL" id="JAOYFB010000036">
    <property type="protein sequence ID" value="KAK4021529.1"/>
    <property type="molecule type" value="Genomic_DNA"/>
</dbReference>
<evidence type="ECO:0000313" key="2">
    <source>
        <dbReference type="EMBL" id="KAK4021529.1"/>
    </source>
</evidence>
<dbReference type="PANTHER" id="PTHR33104">
    <property type="entry name" value="SI:DKEY-29D5.2"/>
    <property type="match status" value="1"/>
</dbReference>